<organism evidence="1 2">
    <name type="scientific">Diversispora epigaea</name>
    <dbReference type="NCBI Taxonomy" id="1348612"/>
    <lineage>
        <taxon>Eukaryota</taxon>
        <taxon>Fungi</taxon>
        <taxon>Fungi incertae sedis</taxon>
        <taxon>Mucoromycota</taxon>
        <taxon>Glomeromycotina</taxon>
        <taxon>Glomeromycetes</taxon>
        <taxon>Diversisporales</taxon>
        <taxon>Diversisporaceae</taxon>
        <taxon>Diversispora</taxon>
    </lineage>
</organism>
<comment type="caution">
    <text evidence="1">The sequence shown here is derived from an EMBL/GenBank/DDBJ whole genome shotgun (WGS) entry which is preliminary data.</text>
</comment>
<reference evidence="1 2" key="1">
    <citation type="submission" date="2018-08" db="EMBL/GenBank/DDBJ databases">
        <title>Genome and evolution of the arbuscular mycorrhizal fungus Diversispora epigaea (formerly Glomus versiforme) and its bacterial endosymbionts.</title>
        <authorList>
            <person name="Sun X."/>
            <person name="Fei Z."/>
            <person name="Harrison M."/>
        </authorList>
    </citation>
    <scope>NUCLEOTIDE SEQUENCE [LARGE SCALE GENOMIC DNA]</scope>
    <source>
        <strain evidence="1 2">IT104</strain>
    </source>
</reference>
<name>A0A397JGH8_9GLOM</name>
<evidence type="ECO:0000313" key="1">
    <source>
        <dbReference type="EMBL" id="RHZ85918.1"/>
    </source>
</evidence>
<sequence>MGSKNLMRITNKIDKSISESFAHNIRQLKALMRLIKKKRKWSDGEGLDYFYGTVTSAREWYFLLQCPGKISLSMVSPFIIEYPKEELKKYDTLCKNKVAEDEPENKKKVEEYCENKLIKFILDFFLKTFVLCINGAIKGEGEEFWSYLEGGDCNGQHEKFKYY</sequence>
<evidence type="ECO:0000313" key="2">
    <source>
        <dbReference type="Proteomes" id="UP000266861"/>
    </source>
</evidence>
<dbReference type="EMBL" id="PQFF01000055">
    <property type="protein sequence ID" value="RHZ85918.1"/>
    <property type="molecule type" value="Genomic_DNA"/>
</dbReference>
<protein>
    <submittedName>
        <fullName evidence="1">Uncharacterized protein</fullName>
    </submittedName>
</protein>
<keyword evidence="2" id="KW-1185">Reference proteome</keyword>
<gene>
    <name evidence="1" type="ORF">Glove_58g44</name>
</gene>
<dbReference type="Proteomes" id="UP000266861">
    <property type="component" value="Unassembled WGS sequence"/>
</dbReference>
<accession>A0A397JGH8</accession>
<proteinExistence type="predicted"/>
<dbReference type="AlphaFoldDB" id="A0A397JGH8"/>